<dbReference type="SUPFAM" id="SSF55931">
    <property type="entry name" value="Glutamine synthetase/guanido kinase"/>
    <property type="match status" value="1"/>
</dbReference>
<dbReference type="GO" id="GO:0005524">
    <property type="term" value="F:ATP binding"/>
    <property type="evidence" value="ECO:0007669"/>
    <property type="project" value="UniProtKB-KW"/>
</dbReference>
<keyword evidence="7" id="KW-0535">Nitrogen fixation</keyword>
<evidence type="ECO:0000256" key="9">
    <source>
        <dbReference type="RuleBase" id="RU000384"/>
    </source>
</evidence>
<evidence type="ECO:0000256" key="6">
    <source>
        <dbReference type="ARBA" id="ARBA00022842"/>
    </source>
</evidence>
<dbReference type="Pfam" id="PF00120">
    <property type="entry name" value="Gln-synt_C"/>
    <property type="match status" value="1"/>
</dbReference>
<dbReference type="InterPro" id="IPR008146">
    <property type="entry name" value="Gln_synth_cat_dom"/>
</dbReference>
<dbReference type="AlphaFoldDB" id="A0A285JAQ4"/>
<keyword evidence="15" id="KW-1185">Reference proteome</keyword>
<keyword evidence="5" id="KW-0067">ATP-binding</keyword>
<reference evidence="12 15" key="2">
    <citation type="journal article" date="2018" name="Int. J. Syst. Evol. Microbiol.">
        <title>Pseudooceanicola lipolyticus sp. nov., a marine alphaproteobacterium, reclassification of Oceanicola flagellatus as Pseudooceanicola flagellatus comb. nov. and emended description of the genus Pseudooceanicola.</title>
        <authorList>
            <person name="Huang M.-M."/>
            <person name="Guo L.-L."/>
            <person name="Wu Y.-H."/>
            <person name="Lai Q.-L."/>
            <person name="Shao Z.-Z."/>
            <person name="Wang C.-S."/>
            <person name="Wu M."/>
            <person name="Xu X.-W."/>
        </authorList>
    </citation>
    <scope>NUCLEOTIDE SEQUENCE [LARGE SCALE GENOMIC DNA]</scope>
    <source>
        <strain evidence="12 15">Ar-45</strain>
    </source>
</reference>
<dbReference type="Proteomes" id="UP000231702">
    <property type="component" value="Unassembled WGS sequence"/>
</dbReference>
<evidence type="ECO:0000313" key="12">
    <source>
        <dbReference type="EMBL" id="PJE30841.1"/>
    </source>
</evidence>
<name>A0A285JAQ4_9RHOB</name>
<dbReference type="Gene3D" id="3.30.590.10">
    <property type="entry name" value="Glutamine synthetase/guanido kinase, catalytic domain"/>
    <property type="match status" value="1"/>
</dbReference>
<dbReference type="PROSITE" id="PS00181">
    <property type="entry name" value="GLNA_ATP"/>
    <property type="match status" value="1"/>
</dbReference>
<evidence type="ECO:0000313" key="13">
    <source>
        <dbReference type="EMBL" id="SNY57359.1"/>
    </source>
</evidence>
<feature type="domain" description="GS catalytic" evidence="11">
    <location>
        <begin position="106"/>
        <end position="438"/>
    </location>
</feature>
<evidence type="ECO:0000256" key="7">
    <source>
        <dbReference type="ARBA" id="ARBA00023231"/>
    </source>
</evidence>
<dbReference type="EMBL" id="OBEA01000007">
    <property type="protein sequence ID" value="SNY57359.1"/>
    <property type="molecule type" value="Genomic_DNA"/>
</dbReference>
<reference evidence="13 14" key="1">
    <citation type="submission" date="2017-09" db="EMBL/GenBank/DDBJ databases">
        <authorList>
            <person name="Ehlers B."/>
            <person name="Leendertz F.H."/>
        </authorList>
    </citation>
    <scope>NUCLEOTIDE SEQUENCE [LARGE SCALE GENOMIC DNA]</scope>
    <source>
        <strain evidence="13 14">CGMCC 1.12662</strain>
    </source>
</reference>
<keyword evidence="3 13" id="KW-0436">Ligase</keyword>
<evidence type="ECO:0000313" key="14">
    <source>
        <dbReference type="Proteomes" id="UP000231655"/>
    </source>
</evidence>
<evidence type="ECO:0000256" key="2">
    <source>
        <dbReference type="ARBA" id="ARBA00003117"/>
    </source>
</evidence>
<keyword evidence="6" id="KW-0460">Magnesium</keyword>
<dbReference type="SUPFAM" id="SSF54368">
    <property type="entry name" value="Glutamine synthetase, N-terminal domain"/>
    <property type="match status" value="1"/>
</dbReference>
<dbReference type="GO" id="GO:0006542">
    <property type="term" value="P:glutamine biosynthetic process"/>
    <property type="evidence" value="ECO:0007669"/>
    <property type="project" value="InterPro"/>
</dbReference>
<dbReference type="GO" id="GO:0004356">
    <property type="term" value="F:glutamine synthetase activity"/>
    <property type="evidence" value="ECO:0007669"/>
    <property type="project" value="InterPro"/>
</dbReference>
<evidence type="ECO:0000256" key="4">
    <source>
        <dbReference type="ARBA" id="ARBA00022741"/>
    </source>
</evidence>
<dbReference type="PROSITE" id="PS51987">
    <property type="entry name" value="GS_CATALYTIC"/>
    <property type="match status" value="1"/>
</dbReference>
<dbReference type="InterPro" id="IPR008147">
    <property type="entry name" value="Gln_synt_N"/>
</dbReference>
<dbReference type="PANTHER" id="PTHR43785">
    <property type="entry name" value="GAMMA-GLUTAMYLPUTRESCINE SYNTHETASE"/>
    <property type="match status" value="1"/>
</dbReference>
<dbReference type="GO" id="GO:0006598">
    <property type="term" value="P:polyamine catabolic process"/>
    <property type="evidence" value="ECO:0007669"/>
    <property type="project" value="TreeGrafter"/>
</dbReference>
<comment type="cofactor">
    <cofactor evidence="1">
        <name>Mg(2+)</name>
        <dbReference type="ChEBI" id="CHEBI:18420"/>
    </cofactor>
</comment>
<protein>
    <submittedName>
        <fullName evidence="13">Glutamate--putrescine ligase</fullName>
    </submittedName>
    <submittedName>
        <fullName evidence="12">Glutamine synthetase</fullName>
    </submittedName>
</protein>
<evidence type="ECO:0000256" key="1">
    <source>
        <dbReference type="ARBA" id="ARBA00001946"/>
    </source>
</evidence>
<dbReference type="RefSeq" id="WP_097147068.1">
    <property type="nucleotide sequence ID" value="NZ_OBEA01000007.1"/>
</dbReference>
<gene>
    <name evidence="12" type="ORF">CVM39_05200</name>
    <name evidence="13" type="ORF">SAMN06297129_3371</name>
</gene>
<dbReference type="OrthoDB" id="9807095at2"/>
<evidence type="ECO:0000256" key="8">
    <source>
        <dbReference type="PROSITE-ProRule" id="PRU01330"/>
    </source>
</evidence>
<feature type="domain" description="GS beta-grasp" evidence="10">
    <location>
        <begin position="4"/>
        <end position="99"/>
    </location>
</feature>
<sequence>MNFGQYRTFRVAAADLNGQMRGKRVPVASYDKLGTEGARMPLSVLNVDIWGADIEDSPLVFETGDEDGVLKPTEHGPVPMPWLDSPSALVPMWMFHDDGTPFAGDPRHALRAVLDRYAERGWSVQAAVEMEFYLVDDTGHQLSAPQNPISGRPVFGNAILSIRQLDAFDSFLTDLYDACDAMEIPADSASSEAGLGQFEINLDHRDAMAAADDAWLFKAMVRGMARKHDMAATFMAKPFPNDAGSGMHVHFSVLDENGDNIFDNGGPEGTPLLKNAVAGCLAGLAPGTLVWAPHGNSYERFTPGAHAPTGACWAYENRTAAIRIPSGPAKARRIEHRVACGDINPYLVLATILGSALVGIEDGLQPPAPITGNAYELDLPGVMPDWASALERFETDPMIKRIFTPELICNYAMTKRQEIRRLAELPEEEHWKVYLETV</sequence>
<evidence type="ECO:0000313" key="15">
    <source>
        <dbReference type="Proteomes" id="UP000231702"/>
    </source>
</evidence>
<dbReference type="PROSITE" id="PS51986">
    <property type="entry name" value="GS_BETA_GRASP"/>
    <property type="match status" value="1"/>
</dbReference>
<comment type="function">
    <text evidence="2">Catalyzes the ATP-dependent biosynthesis of glutamine from glutamate and ammonia.</text>
</comment>
<dbReference type="Proteomes" id="UP000231655">
    <property type="component" value="Unassembled WGS sequence"/>
</dbReference>
<dbReference type="SMART" id="SM01230">
    <property type="entry name" value="Gln-synt_C"/>
    <property type="match status" value="1"/>
</dbReference>
<dbReference type="InterPro" id="IPR027303">
    <property type="entry name" value="Gln_synth_gly_rich_site"/>
</dbReference>
<evidence type="ECO:0000259" key="11">
    <source>
        <dbReference type="PROSITE" id="PS51987"/>
    </source>
</evidence>
<dbReference type="EMBL" id="PGTD01000012">
    <property type="protein sequence ID" value="PJE30841.1"/>
    <property type="molecule type" value="Genomic_DNA"/>
</dbReference>
<dbReference type="InterPro" id="IPR036651">
    <property type="entry name" value="Gln_synt_N_sf"/>
</dbReference>
<dbReference type="PANTHER" id="PTHR43785:SF12">
    <property type="entry name" value="TYPE-1 GLUTAMINE SYNTHETASE 2"/>
    <property type="match status" value="1"/>
</dbReference>
<proteinExistence type="inferred from homology"/>
<dbReference type="InterPro" id="IPR014746">
    <property type="entry name" value="Gln_synth/guanido_kin_cat_dom"/>
</dbReference>
<evidence type="ECO:0000256" key="5">
    <source>
        <dbReference type="ARBA" id="ARBA00022840"/>
    </source>
</evidence>
<organism evidence="13 14">
    <name type="scientific">Pseudooceanicola antarcticus</name>
    <dbReference type="NCBI Taxonomy" id="1247613"/>
    <lineage>
        <taxon>Bacteria</taxon>
        <taxon>Pseudomonadati</taxon>
        <taxon>Pseudomonadota</taxon>
        <taxon>Alphaproteobacteria</taxon>
        <taxon>Rhodobacterales</taxon>
        <taxon>Paracoccaceae</taxon>
        <taxon>Pseudooceanicola</taxon>
    </lineage>
</organism>
<accession>A0A285JAQ4</accession>
<comment type="similarity">
    <text evidence="8 9">Belongs to the glutamine synthetase family.</text>
</comment>
<evidence type="ECO:0000256" key="3">
    <source>
        <dbReference type="ARBA" id="ARBA00022598"/>
    </source>
</evidence>
<evidence type="ECO:0000259" key="10">
    <source>
        <dbReference type="PROSITE" id="PS51986"/>
    </source>
</evidence>
<keyword evidence="4" id="KW-0547">Nucleotide-binding</keyword>